<accession>A0A975PGP3</accession>
<protein>
    <submittedName>
        <fullName evidence="7">D-2-hydroxyacid dehydrogenase</fullName>
    </submittedName>
</protein>
<dbReference type="Pfam" id="PF02826">
    <property type="entry name" value="2-Hacid_dh_C"/>
    <property type="match status" value="1"/>
</dbReference>
<evidence type="ECO:0000256" key="1">
    <source>
        <dbReference type="ARBA" id="ARBA00005854"/>
    </source>
</evidence>
<dbReference type="SUPFAM" id="SSF51735">
    <property type="entry name" value="NAD(P)-binding Rossmann-fold domains"/>
    <property type="match status" value="1"/>
</dbReference>
<dbReference type="GO" id="GO:0051287">
    <property type="term" value="F:NAD binding"/>
    <property type="evidence" value="ECO:0007669"/>
    <property type="project" value="InterPro"/>
</dbReference>
<dbReference type="PANTHER" id="PTHR43761:SF1">
    <property type="entry name" value="D-ISOMER SPECIFIC 2-HYDROXYACID DEHYDROGENASE CATALYTIC DOMAIN-CONTAINING PROTEIN-RELATED"/>
    <property type="match status" value="1"/>
</dbReference>
<dbReference type="Gene3D" id="3.40.50.720">
    <property type="entry name" value="NAD(P)-binding Rossmann-like Domain"/>
    <property type="match status" value="2"/>
</dbReference>
<evidence type="ECO:0000256" key="3">
    <source>
        <dbReference type="ARBA" id="ARBA00023027"/>
    </source>
</evidence>
<dbReference type="Pfam" id="PF00389">
    <property type="entry name" value="2-Hacid_dh"/>
    <property type="match status" value="1"/>
</dbReference>
<dbReference type="PROSITE" id="PS00670">
    <property type="entry name" value="D_2_HYDROXYACID_DH_2"/>
    <property type="match status" value="1"/>
</dbReference>
<dbReference type="InterPro" id="IPR050418">
    <property type="entry name" value="D-iso_2-hydroxyacid_DH_PdxB"/>
</dbReference>
<dbReference type="InterPro" id="IPR036291">
    <property type="entry name" value="NAD(P)-bd_dom_sf"/>
</dbReference>
<dbReference type="InterPro" id="IPR029753">
    <property type="entry name" value="D-isomer_DH_CS"/>
</dbReference>
<dbReference type="PROSITE" id="PS00671">
    <property type="entry name" value="D_2_HYDROXYACID_DH_3"/>
    <property type="match status" value="1"/>
</dbReference>
<sequence length="317" mass="33824">MKLVFLDASTIDRADLDFAPLRTFGNLTLHQVTPPEKVGDRIADAEIVITNKAVVGREALAKAPKVRLIVSAATGVNQIDLEACKERGITVCNVAGYSTEAVAQHTFALLLNLVTAVDRYSAHIAQDWPSSPIFTRLDHPVTELAGKTLGIVGFGTIGQAVARIATAFGMKVVAFARSEASPDAPVPRIAGEEFFSSCDVISLHCPLTAQTERFINRISLALMKPDSLLINTGRGALVDENALADALRHGEIGGAALDVLTTEPPPKNHPLLATDIPNLLITPHTAWTSQEARQRLLAGVIADIQAFLGGHPIHHIV</sequence>
<proteinExistence type="inferred from homology"/>
<keyword evidence="8" id="KW-1185">Reference proteome</keyword>
<dbReference type="AlphaFoldDB" id="A0A975PGP3"/>
<comment type="similarity">
    <text evidence="1 4">Belongs to the D-isomer specific 2-hydroxyacid dehydrogenase family.</text>
</comment>
<dbReference type="EMBL" id="CP073100">
    <property type="protein sequence ID" value="QUE52780.1"/>
    <property type="molecule type" value="Genomic_DNA"/>
</dbReference>
<keyword evidence="2 4" id="KW-0560">Oxidoreductase</keyword>
<dbReference type="CDD" id="cd12162">
    <property type="entry name" value="2-Hacid_dh_4"/>
    <property type="match status" value="1"/>
</dbReference>
<feature type="domain" description="D-isomer specific 2-hydroxyacid dehydrogenase NAD-binding" evidence="6">
    <location>
        <begin position="107"/>
        <end position="286"/>
    </location>
</feature>
<evidence type="ECO:0000313" key="7">
    <source>
        <dbReference type="EMBL" id="QUE52780.1"/>
    </source>
</evidence>
<dbReference type="GO" id="GO:0016616">
    <property type="term" value="F:oxidoreductase activity, acting on the CH-OH group of donors, NAD or NADP as acceptor"/>
    <property type="evidence" value="ECO:0007669"/>
    <property type="project" value="InterPro"/>
</dbReference>
<evidence type="ECO:0000256" key="4">
    <source>
        <dbReference type="RuleBase" id="RU003719"/>
    </source>
</evidence>
<evidence type="ECO:0000313" key="8">
    <source>
        <dbReference type="Proteomes" id="UP000676169"/>
    </source>
</evidence>
<dbReference type="InterPro" id="IPR006140">
    <property type="entry name" value="D-isomer_DH_NAD-bd"/>
</dbReference>
<evidence type="ECO:0000259" key="6">
    <source>
        <dbReference type="Pfam" id="PF02826"/>
    </source>
</evidence>
<dbReference type="RefSeq" id="WP_211634077.1">
    <property type="nucleotide sequence ID" value="NZ_CP073100.1"/>
</dbReference>
<dbReference type="Proteomes" id="UP000676169">
    <property type="component" value="Chromosome"/>
</dbReference>
<dbReference type="PANTHER" id="PTHR43761">
    <property type="entry name" value="D-ISOMER SPECIFIC 2-HYDROXYACID DEHYDROGENASE FAMILY PROTEIN (AFU_ORTHOLOGUE AFUA_1G13630)"/>
    <property type="match status" value="1"/>
</dbReference>
<dbReference type="KEGG" id="lamb:KBB96_07770"/>
<evidence type="ECO:0000256" key="2">
    <source>
        <dbReference type="ARBA" id="ARBA00023002"/>
    </source>
</evidence>
<gene>
    <name evidence="7" type="ORF">KBB96_07770</name>
</gene>
<dbReference type="InterPro" id="IPR006139">
    <property type="entry name" value="D-isomer_2_OHA_DH_cat_dom"/>
</dbReference>
<name>A0A975PGP3_9BACT</name>
<organism evidence="7 8">
    <name type="scientific">Luteolibacter ambystomatis</name>
    <dbReference type="NCBI Taxonomy" id="2824561"/>
    <lineage>
        <taxon>Bacteria</taxon>
        <taxon>Pseudomonadati</taxon>
        <taxon>Verrucomicrobiota</taxon>
        <taxon>Verrucomicrobiia</taxon>
        <taxon>Verrucomicrobiales</taxon>
        <taxon>Verrucomicrobiaceae</taxon>
        <taxon>Luteolibacter</taxon>
    </lineage>
</organism>
<feature type="domain" description="D-isomer specific 2-hydroxyacid dehydrogenase catalytic" evidence="5">
    <location>
        <begin position="21"/>
        <end position="317"/>
    </location>
</feature>
<reference evidence="7" key="1">
    <citation type="submission" date="2021-04" db="EMBL/GenBank/DDBJ databases">
        <title>Luteolibacter sp. 32A isolated from the skin of an Anderson's salamander (Ambystoma andersonii).</title>
        <authorList>
            <person name="Spergser J."/>
            <person name="Busse H.-J."/>
        </authorList>
    </citation>
    <scope>NUCLEOTIDE SEQUENCE</scope>
    <source>
        <strain evidence="7">32A</strain>
    </source>
</reference>
<keyword evidence="3" id="KW-0520">NAD</keyword>
<dbReference type="SUPFAM" id="SSF52283">
    <property type="entry name" value="Formate/glycerate dehydrogenase catalytic domain-like"/>
    <property type="match status" value="1"/>
</dbReference>
<evidence type="ECO:0000259" key="5">
    <source>
        <dbReference type="Pfam" id="PF00389"/>
    </source>
</evidence>